<proteinExistence type="predicted"/>
<evidence type="ECO:0000313" key="2">
    <source>
        <dbReference type="EMBL" id="KAF5191112.1"/>
    </source>
</evidence>
<feature type="region of interest" description="Disordered" evidence="1">
    <location>
        <begin position="402"/>
        <end position="421"/>
    </location>
</feature>
<evidence type="ECO:0000256" key="1">
    <source>
        <dbReference type="SAM" id="MobiDB-lite"/>
    </source>
</evidence>
<protein>
    <recommendedName>
        <fullName evidence="4">DUF4283 domain-containing protein</fullName>
    </recommendedName>
</protein>
<keyword evidence="3" id="KW-1185">Reference proteome</keyword>
<dbReference type="AlphaFoldDB" id="A0A7J6W3L0"/>
<reference evidence="2 3" key="1">
    <citation type="submission" date="2020-06" db="EMBL/GenBank/DDBJ databases">
        <title>Transcriptomic and genomic resources for Thalictrum thalictroides and T. hernandezii: Facilitating candidate gene discovery in an emerging model plant lineage.</title>
        <authorList>
            <person name="Arias T."/>
            <person name="Riano-Pachon D.M."/>
            <person name="Di Stilio V.S."/>
        </authorList>
    </citation>
    <scope>NUCLEOTIDE SEQUENCE [LARGE SCALE GENOMIC DNA]</scope>
    <source>
        <strain evidence="3">cv. WT478/WT964</strain>
        <tissue evidence="2">Leaves</tissue>
    </source>
</reference>
<name>A0A7J6W3L0_THATH</name>
<evidence type="ECO:0000313" key="3">
    <source>
        <dbReference type="Proteomes" id="UP000554482"/>
    </source>
</evidence>
<dbReference type="Proteomes" id="UP000554482">
    <property type="component" value="Unassembled WGS sequence"/>
</dbReference>
<dbReference type="EMBL" id="JABWDY010023205">
    <property type="protein sequence ID" value="KAF5191112.1"/>
    <property type="molecule type" value="Genomic_DNA"/>
</dbReference>
<organism evidence="2 3">
    <name type="scientific">Thalictrum thalictroides</name>
    <name type="common">Rue-anemone</name>
    <name type="synonym">Anemone thalictroides</name>
    <dbReference type="NCBI Taxonomy" id="46969"/>
    <lineage>
        <taxon>Eukaryota</taxon>
        <taxon>Viridiplantae</taxon>
        <taxon>Streptophyta</taxon>
        <taxon>Embryophyta</taxon>
        <taxon>Tracheophyta</taxon>
        <taxon>Spermatophyta</taxon>
        <taxon>Magnoliopsida</taxon>
        <taxon>Ranunculales</taxon>
        <taxon>Ranunculaceae</taxon>
        <taxon>Thalictroideae</taxon>
        <taxon>Thalictrum</taxon>
    </lineage>
</organism>
<evidence type="ECO:0008006" key="4">
    <source>
        <dbReference type="Google" id="ProtNLM"/>
    </source>
</evidence>
<accession>A0A7J6W3L0</accession>
<feature type="non-terminal residue" evidence="2">
    <location>
        <position position="421"/>
    </location>
</feature>
<gene>
    <name evidence="2" type="ORF">FRX31_019301</name>
</gene>
<comment type="caution">
    <text evidence="2">The sequence shown here is derived from an EMBL/GenBank/DDBJ whole genome shotgun (WGS) entry which is preliminary data.</text>
</comment>
<sequence length="421" mass="47767">MDIRRVREQRRDGAVKVEGKLFQLSWRNEGRKDDEVGIKELTRKGAFSVSFTLEGGRWLSKLLSQIAVGKTVIGASFKRAEPLGYLMGTLKENRRGKFFQVTVFRRNTSWKFATIRIPSGIDLKGWQSVGVELMKIIEPINSQGKTEATVSGLGTKFQSFADVCRGSSTRQAGELPVVITRSEKLGMINSWWNPVVICKTNCSEPDWEWLRCKINGVFPQANIKVVKKDEALIAMFSEDEARRLIDMPTLVNWEGSFHFHKWNYEAGSLTEDDLRILFKEVKINFYGIPYHLRDRATVEDLAKLCGKRWVIDEDSIRHDRDQCSISLISPEFDKIPRIIILSMQGKKTPVVVEVVGCVPKPMPEHVTVLPTQKGDPHISSLTSNPRMTVCGGLSNLVAESNMQKSFSAPPGFEQERRYEEE</sequence>